<reference evidence="2" key="1">
    <citation type="submission" date="2023-08" db="EMBL/GenBank/DDBJ databases">
        <title>Increased levels of nutrients transform a symbiont into a lethal pathobiont.</title>
        <authorList>
            <person name="Lachnit T."/>
            <person name="Ulrich L."/>
            <person name="Willmer F.M."/>
            <person name="Hasenbein T."/>
            <person name="Steiner L.X."/>
            <person name="Wolters M."/>
            <person name="Herbst E.M."/>
            <person name="Deines P."/>
        </authorList>
    </citation>
    <scope>NUCLEOTIDE SEQUENCE</scope>
    <source>
        <strain evidence="2">T3</strain>
    </source>
</reference>
<dbReference type="EMBL" id="CP158373">
    <property type="protein sequence ID" value="XBY62369.1"/>
    <property type="molecule type" value="Genomic_DNA"/>
</dbReference>
<evidence type="ECO:0000313" key="2">
    <source>
        <dbReference type="EMBL" id="XBY62369.1"/>
    </source>
</evidence>
<gene>
    <name evidence="2" type="ORF">ABS648_20735</name>
</gene>
<dbReference type="Pfam" id="PF10832">
    <property type="entry name" value="YhfG"/>
    <property type="match status" value="1"/>
</dbReference>
<accession>A0AAU7XYB5</accession>
<proteinExistence type="predicted"/>
<dbReference type="RefSeq" id="WP_350446614.1">
    <property type="nucleotide sequence ID" value="NZ_CP158373.1"/>
</dbReference>
<name>A0AAU7XYB5_9PSED</name>
<feature type="compositionally biased region" description="Basic and acidic residues" evidence="1">
    <location>
        <begin position="36"/>
        <end position="55"/>
    </location>
</feature>
<evidence type="ECO:0000256" key="1">
    <source>
        <dbReference type="SAM" id="MobiDB-lite"/>
    </source>
</evidence>
<feature type="region of interest" description="Disordered" evidence="1">
    <location>
        <begin position="32"/>
        <end position="55"/>
    </location>
</feature>
<dbReference type="InterPro" id="IPR022541">
    <property type="entry name" value="YhfG"/>
</dbReference>
<protein>
    <submittedName>
        <fullName evidence="2">YhfG family protein</fullName>
    </submittedName>
</protein>
<sequence>MPTPSLQAKRAYYAKVRQSNYTASLRLAGFDTTPADGERKLPSRESLRSAYRCEV</sequence>
<dbReference type="AlphaFoldDB" id="A0AAU7XYB5"/>
<organism evidence="2">
    <name type="scientific">Pseudomonas solani</name>
    <dbReference type="NCBI Taxonomy" id="2731552"/>
    <lineage>
        <taxon>Bacteria</taxon>
        <taxon>Pseudomonadati</taxon>
        <taxon>Pseudomonadota</taxon>
        <taxon>Gammaproteobacteria</taxon>
        <taxon>Pseudomonadales</taxon>
        <taxon>Pseudomonadaceae</taxon>
        <taxon>Pseudomonas</taxon>
    </lineage>
</organism>